<keyword evidence="4" id="KW-0479">Metal-binding</keyword>
<dbReference type="InterPro" id="IPR001041">
    <property type="entry name" value="2Fe-2S_ferredoxin-type"/>
</dbReference>
<dbReference type="SUPFAM" id="SSF52343">
    <property type="entry name" value="Ferredoxin reductase-like, C-terminal NADP-linked domain"/>
    <property type="match status" value="1"/>
</dbReference>
<dbReference type="SUPFAM" id="SSF63380">
    <property type="entry name" value="Riboflavin synthase domain-like"/>
    <property type="match status" value="1"/>
</dbReference>
<keyword evidence="6" id="KW-0408">Iron</keyword>
<dbReference type="CDD" id="cd00207">
    <property type="entry name" value="fer2"/>
    <property type="match status" value="1"/>
</dbReference>
<dbReference type="CDD" id="cd06185">
    <property type="entry name" value="PDR_like"/>
    <property type="match status" value="1"/>
</dbReference>
<keyword evidence="12" id="KW-1185">Reference proteome</keyword>
<protein>
    <submittedName>
        <fullName evidence="11">PDR/VanB family oxidoreductase</fullName>
    </submittedName>
</protein>
<feature type="domain" description="FAD-binding FR-type" evidence="10">
    <location>
        <begin position="25"/>
        <end position="127"/>
    </location>
</feature>
<keyword evidence="5" id="KW-0560">Oxidoreductase</keyword>
<dbReference type="PROSITE" id="PS51085">
    <property type="entry name" value="2FE2S_FER_2"/>
    <property type="match status" value="1"/>
</dbReference>
<accession>A0ABP4BWQ4</accession>
<dbReference type="InterPro" id="IPR017927">
    <property type="entry name" value="FAD-bd_FR_type"/>
</dbReference>
<evidence type="ECO:0000256" key="2">
    <source>
        <dbReference type="ARBA" id="ARBA00022630"/>
    </source>
</evidence>
<feature type="region of interest" description="Disordered" evidence="8">
    <location>
        <begin position="1"/>
        <end position="25"/>
    </location>
</feature>
<comment type="caution">
    <text evidence="11">The sequence shown here is derived from an EMBL/GenBank/DDBJ whole genome shotgun (WGS) entry which is preliminary data.</text>
</comment>
<dbReference type="InterPro" id="IPR036010">
    <property type="entry name" value="2Fe-2S_ferredoxin-like_sf"/>
</dbReference>
<evidence type="ECO:0000259" key="9">
    <source>
        <dbReference type="PROSITE" id="PS51085"/>
    </source>
</evidence>
<evidence type="ECO:0000256" key="6">
    <source>
        <dbReference type="ARBA" id="ARBA00023004"/>
    </source>
</evidence>
<dbReference type="InterPro" id="IPR050415">
    <property type="entry name" value="MRET"/>
</dbReference>
<evidence type="ECO:0000256" key="1">
    <source>
        <dbReference type="ARBA" id="ARBA00001974"/>
    </source>
</evidence>
<evidence type="ECO:0000256" key="7">
    <source>
        <dbReference type="ARBA" id="ARBA00023014"/>
    </source>
</evidence>
<evidence type="ECO:0000259" key="10">
    <source>
        <dbReference type="PROSITE" id="PS51384"/>
    </source>
</evidence>
<dbReference type="PROSITE" id="PS51384">
    <property type="entry name" value="FAD_FR"/>
    <property type="match status" value="1"/>
</dbReference>
<dbReference type="PROSITE" id="PS00197">
    <property type="entry name" value="2FE2S_FER_1"/>
    <property type="match status" value="1"/>
</dbReference>
<sequence length="368" mass="38661">MARFTMATDPDTTAGPPEHRATRTPSTLDLRVAAKCEAAEGVVTLTLSRPDGGRLPDWAPGAHIDLVLPNGSIRQHSLCGDRWDAHTYRIGVLREASGRGGSTYVHDMLAEGDTVGIGGPRNNFRLVPAGRYVFIAGGIGITPLLPMIAQSEMQGIPWRLLYGGRSRSSMAFLEDLASYGDKVALVPADERGPLDLDAALADLPQDAKVYCCGPAGLLDAAAARCSGIEPGRVRMERFVAAGQADGSPDEAFEVELRRSSRTLTVATGETLLDALSAVGVNVLSSCRQGLCGTCETTVLDGVPDHRDALLDDADRAAGDCMLVCVSRAASARRGWPLSASASASRPEGSAPASGRPQTAATSPTNRRR</sequence>
<name>A0ABP4BWQ4_9ACTN</name>
<dbReference type="RefSeq" id="WP_344242260.1">
    <property type="nucleotide sequence ID" value="NZ_BAAAHH010000015.1"/>
</dbReference>
<keyword evidence="2" id="KW-0285">Flavoprotein</keyword>
<evidence type="ECO:0000256" key="4">
    <source>
        <dbReference type="ARBA" id="ARBA00022723"/>
    </source>
</evidence>
<organism evidence="11 12">
    <name type="scientific">Actinocorallia libanotica</name>
    <dbReference type="NCBI Taxonomy" id="46162"/>
    <lineage>
        <taxon>Bacteria</taxon>
        <taxon>Bacillati</taxon>
        <taxon>Actinomycetota</taxon>
        <taxon>Actinomycetes</taxon>
        <taxon>Streptosporangiales</taxon>
        <taxon>Thermomonosporaceae</taxon>
        <taxon>Actinocorallia</taxon>
    </lineage>
</organism>
<dbReference type="InterPro" id="IPR006058">
    <property type="entry name" value="2Fe2S_fd_BS"/>
</dbReference>
<evidence type="ECO:0000256" key="8">
    <source>
        <dbReference type="SAM" id="MobiDB-lite"/>
    </source>
</evidence>
<keyword evidence="7" id="KW-0411">Iron-sulfur</keyword>
<dbReference type="PANTHER" id="PTHR47354">
    <property type="entry name" value="NADH OXIDOREDUCTASE HCR"/>
    <property type="match status" value="1"/>
</dbReference>
<dbReference type="SUPFAM" id="SSF54292">
    <property type="entry name" value="2Fe-2S ferredoxin-like"/>
    <property type="match status" value="1"/>
</dbReference>
<comment type="cofactor">
    <cofactor evidence="1">
        <name>FAD</name>
        <dbReference type="ChEBI" id="CHEBI:57692"/>
    </cofactor>
</comment>
<feature type="region of interest" description="Disordered" evidence="8">
    <location>
        <begin position="333"/>
        <end position="368"/>
    </location>
</feature>
<dbReference type="Proteomes" id="UP001500665">
    <property type="component" value="Unassembled WGS sequence"/>
</dbReference>
<dbReference type="InterPro" id="IPR017938">
    <property type="entry name" value="Riboflavin_synthase-like_b-brl"/>
</dbReference>
<feature type="compositionally biased region" description="Polar residues" evidence="8">
    <location>
        <begin position="355"/>
        <end position="368"/>
    </location>
</feature>
<dbReference type="Gene3D" id="2.40.30.10">
    <property type="entry name" value="Translation factors"/>
    <property type="match status" value="1"/>
</dbReference>
<evidence type="ECO:0000256" key="5">
    <source>
        <dbReference type="ARBA" id="ARBA00023002"/>
    </source>
</evidence>
<dbReference type="PRINTS" id="PR00409">
    <property type="entry name" value="PHDIOXRDTASE"/>
</dbReference>
<dbReference type="EMBL" id="BAAAHH010000015">
    <property type="protein sequence ID" value="GAA0954861.1"/>
    <property type="molecule type" value="Genomic_DNA"/>
</dbReference>
<dbReference type="Gene3D" id="3.40.50.80">
    <property type="entry name" value="Nucleotide-binding domain of ferredoxin-NADP reductase (FNR) module"/>
    <property type="match status" value="1"/>
</dbReference>
<evidence type="ECO:0000256" key="3">
    <source>
        <dbReference type="ARBA" id="ARBA00022714"/>
    </source>
</evidence>
<feature type="domain" description="2Fe-2S ferredoxin-type" evidence="9">
    <location>
        <begin position="252"/>
        <end position="343"/>
    </location>
</feature>
<keyword evidence="3" id="KW-0001">2Fe-2S</keyword>
<gene>
    <name evidence="11" type="ORF">GCM10009550_38760</name>
</gene>
<dbReference type="InterPro" id="IPR012675">
    <property type="entry name" value="Beta-grasp_dom_sf"/>
</dbReference>
<proteinExistence type="predicted"/>
<dbReference type="Pfam" id="PF00111">
    <property type="entry name" value="Fer2"/>
    <property type="match status" value="1"/>
</dbReference>
<dbReference type="PANTHER" id="PTHR47354:SF1">
    <property type="entry name" value="CARNITINE MONOOXYGENASE REDUCTASE SUBUNIT"/>
    <property type="match status" value="1"/>
</dbReference>
<dbReference type="Gene3D" id="3.10.20.30">
    <property type="match status" value="1"/>
</dbReference>
<reference evidence="12" key="1">
    <citation type="journal article" date="2019" name="Int. J. Syst. Evol. Microbiol.">
        <title>The Global Catalogue of Microorganisms (GCM) 10K type strain sequencing project: providing services to taxonomists for standard genome sequencing and annotation.</title>
        <authorList>
            <consortium name="The Broad Institute Genomics Platform"/>
            <consortium name="The Broad Institute Genome Sequencing Center for Infectious Disease"/>
            <person name="Wu L."/>
            <person name="Ma J."/>
        </authorList>
    </citation>
    <scope>NUCLEOTIDE SEQUENCE [LARGE SCALE GENOMIC DNA]</scope>
    <source>
        <strain evidence="12">JCM 10696</strain>
    </source>
</reference>
<dbReference type="InterPro" id="IPR039261">
    <property type="entry name" value="FNR_nucleotide-bd"/>
</dbReference>
<evidence type="ECO:0000313" key="12">
    <source>
        <dbReference type="Proteomes" id="UP001500665"/>
    </source>
</evidence>
<evidence type="ECO:0000313" key="11">
    <source>
        <dbReference type="EMBL" id="GAA0954861.1"/>
    </source>
</evidence>